<dbReference type="PANTHER" id="PTHR13950">
    <property type="entry name" value="RABCONNECTIN-RELATED"/>
    <property type="match status" value="1"/>
</dbReference>
<dbReference type="EMBL" id="JABCKI010000058">
    <property type="protein sequence ID" value="KAG5653344.1"/>
    <property type="molecule type" value="Genomic_DNA"/>
</dbReference>
<dbReference type="Pfam" id="PF12234">
    <property type="entry name" value="Rav1p_C"/>
    <property type="match status" value="1"/>
</dbReference>
<dbReference type="PANTHER" id="PTHR13950:SF9">
    <property type="entry name" value="RABCONNECTIN-3A"/>
    <property type="match status" value="1"/>
</dbReference>
<reference evidence="3" key="2">
    <citation type="submission" date="2021-10" db="EMBL/GenBank/DDBJ databases">
        <title>Phylogenomics reveals ancestral predisposition of the termite-cultivated fungus Termitomyces towards a domesticated lifestyle.</title>
        <authorList>
            <person name="Auxier B."/>
            <person name="Grum-Grzhimaylo A."/>
            <person name="Cardenas M.E."/>
            <person name="Lodge J.D."/>
            <person name="Laessoe T."/>
            <person name="Pedersen O."/>
            <person name="Smith M.E."/>
            <person name="Kuyper T.W."/>
            <person name="Franco-Molano E.A."/>
            <person name="Baroni T.J."/>
            <person name="Aanen D.K."/>
        </authorList>
    </citation>
    <scope>NUCLEOTIDE SEQUENCE</scope>
    <source>
        <strain evidence="3">D49</strain>
    </source>
</reference>
<comment type="caution">
    <text evidence="3">The sequence shown here is derived from an EMBL/GenBank/DDBJ whole genome shotgun (WGS) entry which is preliminary data.</text>
</comment>
<gene>
    <name evidence="3" type="ORF">H0H81_000966</name>
</gene>
<name>A0A9P7GNZ7_9AGAR</name>
<evidence type="ECO:0000313" key="3">
    <source>
        <dbReference type="EMBL" id="KAG5653344.1"/>
    </source>
</evidence>
<organism evidence="3 4">
    <name type="scientific">Sphagnurus paluster</name>
    <dbReference type="NCBI Taxonomy" id="117069"/>
    <lineage>
        <taxon>Eukaryota</taxon>
        <taxon>Fungi</taxon>
        <taxon>Dikarya</taxon>
        <taxon>Basidiomycota</taxon>
        <taxon>Agaricomycotina</taxon>
        <taxon>Agaricomycetes</taxon>
        <taxon>Agaricomycetidae</taxon>
        <taxon>Agaricales</taxon>
        <taxon>Tricholomatineae</taxon>
        <taxon>Lyophyllaceae</taxon>
        <taxon>Sphagnurus</taxon>
    </lineage>
</organism>
<accession>A0A9P7GNZ7</accession>
<evidence type="ECO:0000256" key="1">
    <source>
        <dbReference type="SAM" id="MobiDB-lite"/>
    </source>
</evidence>
<reference evidence="3" key="1">
    <citation type="submission" date="2021-02" db="EMBL/GenBank/DDBJ databases">
        <authorList>
            <person name="Nieuwenhuis M."/>
            <person name="Van De Peppel L.J.J."/>
        </authorList>
    </citation>
    <scope>NUCLEOTIDE SEQUENCE</scope>
    <source>
        <strain evidence="3">D49</strain>
    </source>
</reference>
<dbReference type="GO" id="GO:0007035">
    <property type="term" value="P:vacuolar acidification"/>
    <property type="evidence" value="ECO:0007669"/>
    <property type="project" value="TreeGrafter"/>
</dbReference>
<feature type="region of interest" description="Disordered" evidence="1">
    <location>
        <begin position="992"/>
        <end position="1014"/>
    </location>
</feature>
<evidence type="ECO:0000259" key="2">
    <source>
        <dbReference type="Pfam" id="PF12234"/>
    </source>
</evidence>
<evidence type="ECO:0000313" key="4">
    <source>
        <dbReference type="Proteomes" id="UP000717328"/>
    </source>
</evidence>
<dbReference type="GO" id="GO:0043291">
    <property type="term" value="C:RAVE complex"/>
    <property type="evidence" value="ECO:0007669"/>
    <property type="project" value="TreeGrafter"/>
</dbReference>
<sequence>MGPKMDDLVRVFSDDLILYTVTNDSTIRIFLSVLDSPQHLQLHASLDIFSSIPFSVNIDLLGPSTAFWLDREVVGRALKETIKECPEQDDARSRRIKEIVDEHLDLFLRVFGDGSLVITAVTNIDHRPPTLLKQFTLQKLSPSVVSGPPSYLSILPHRNPCLLTLAASSPLAIFSLSPVAFFDAQPDGLRLSAKILKRVPAEELKIVRLVRTPEGRGVGVLRVNGGEAWRVTENGSKLVRSEAWSSANHVVVLQGGRAFVTYSASNATLTLHSTPIQNLHIPAISSLFSIPSQGREESIIAITPEFAIIHLYVIHAPTPSLLLHSQSKLPILSPLKLILPVDPMGWGLMYSCAQYDVLLSISETGELAFWVPELCSEHINDLDWTSTPDNQSILAVGFPRRIELLCQQRMTYFDEGPGWGKCAIIETGSFIHTGIKDSIWLANGSLLVAAGHQMFLYGAPNSNEETLFEYTVKQNGPLDDYHPQMILQCLLWDKIELVKEIIVNLCQQVAACDSAQSTFEWTPFPMEKFLRRDQRSFHKKRYTTLFNKPDQKQDSDEEAFSRATVKRLIDALETSPLLRLTPNEQAHLLTLIQTTLEIDEQRRALDSNGLRYLISMRSFYILNHRASAPNSPASKGAQSTLKSERRERIRYRDMIWAFHSESQDLLLSASAAACNGKLGWSDARALGIPIWTTSVETLKTQMEVMARNEYMAGDNRDPTSCSVFYFALGKVKLVHGLWRQAAWHKEQAVMLKFLANDFTEARWRTAALKNAFALLSKRRFEYAAAFFLLGNSLKDAVNVCIKQLDDFQLAVALARVVEQSNEGPVLLDILTNTVLPVAFKNGNRWLGSWAFWLLHRRDLAVRILLTPLEDIAASFNIHVAEIGEPHYDDPSLALLFSQLRSKTLQAVKGTSEISGRSEFNFVLQMARVFCRMGCHVLALDLVKSWSFERPSATIHEPDISTKEKSPPPSPSSRRFLFDRRRRSTILIDMNIPSLPSTRNASPERDNSGIASATVGGDERIKNEGDFFARKVGLGNLMKSAKQDVQIPEFDMNSFF</sequence>
<dbReference type="AlphaFoldDB" id="A0A9P7GNZ7"/>
<dbReference type="OrthoDB" id="342131at2759"/>
<keyword evidence="4" id="KW-1185">Reference proteome</keyword>
<dbReference type="InterPro" id="IPR052208">
    <property type="entry name" value="DmX-like/RAVE_component"/>
</dbReference>
<protein>
    <recommendedName>
        <fullName evidence="2">RAVE complex protein Rav1 C-terminal domain-containing protein</fullName>
    </recommendedName>
</protein>
<dbReference type="InterPro" id="IPR022033">
    <property type="entry name" value="Rav1p_C"/>
</dbReference>
<feature type="domain" description="RAVE complex protein Rav1 C-terminal" evidence="2">
    <location>
        <begin position="376"/>
        <end position="941"/>
    </location>
</feature>
<proteinExistence type="predicted"/>
<dbReference type="Proteomes" id="UP000717328">
    <property type="component" value="Unassembled WGS sequence"/>
</dbReference>